<keyword evidence="5" id="KW-1185">Reference proteome</keyword>
<dbReference type="AlphaFoldDB" id="A0A9Q1CPT5"/>
<dbReference type="GO" id="GO:0004672">
    <property type="term" value="F:protein kinase activity"/>
    <property type="evidence" value="ECO:0007669"/>
    <property type="project" value="InterPro"/>
</dbReference>
<comment type="caution">
    <text evidence="4">The sequence shown here is derived from an EMBL/GenBank/DDBJ whole genome shotgun (WGS) entry which is preliminary data.</text>
</comment>
<evidence type="ECO:0000256" key="2">
    <source>
        <dbReference type="ARBA" id="ARBA00022840"/>
    </source>
</evidence>
<dbReference type="PROSITE" id="PS50011">
    <property type="entry name" value="PROTEIN_KINASE_DOM"/>
    <property type="match status" value="1"/>
</dbReference>
<evidence type="ECO:0000313" key="5">
    <source>
        <dbReference type="Proteomes" id="UP001152320"/>
    </source>
</evidence>
<dbReference type="Pfam" id="PF07714">
    <property type="entry name" value="PK_Tyr_Ser-Thr"/>
    <property type="match status" value="1"/>
</dbReference>
<name>A0A9Q1CPT5_HOLLE</name>
<proteinExistence type="predicted"/>
<dbReference type="InterPro" id="IPR001245">
    <property type="entry name" value="Ser-Thr/Tyr_kinase_cat_dom"/>
</dbReference>
<dbReference type="PANTHER" id="PTHR24418">
    <property type="entry name" value="TYROSINE-PROTEIN KINASE"/>
    <property type="match status" value="1"/>
</dbReference>
<sequence>MLSIRLEDPEGNITCRTKTESSIPRQQVILHFTSYGTGTVSCWLKPGRELELSTKDCHSLPRLPELPEHPENSDDYTSMQSEEYYADISVNSSKCKIFYQKDVCMLLSLKTGNTFNRWMGTLTLPDGSSKCINLTTATEKALTKRKLQWTKFVKRVIELPPSDYVTKLEGIYIDISHLYVVHEHLICETLQDYLDNYRKDQAVKVCNYSSSKMLPYVISYLNGMKFIHSYGFVHPGMSTRKILVTENGVCKIYAFCLPEDARNAVITLKSTKACSLNELAPEALFRNEYSEASDVWSASIIIWLTLLDDLPPFSVDDMSSFNVRNDFEMTEENQRLRRNLLNSWNRDDSMRSTLDDLKQCFETDLTNKTSTLNETAACGLNYEMEGYVPMTRAADLQL</sequence>
<keyword evidence="1" id="KW-0547">Nucleotide-binding</keyword>
<gene>
    <name evidence="4" type="ORF">HOLleu_00960</name>
</gene>
<evidence type="ECO:0000259" key="3">
    <source>
        <dbReference type="PROSITE" id="PS50011"/>
    </source>
</evidence>
<keyword evidence="4" id="KW-0675">Receptor</keyword>
<dbReference type="GO" id="GO:0005524">
    <property type="term" value="F:ATP binding"/>
    <property type="evidence" value="ECO:0007669"/>
    <property type="project" value="UniProtKB-KW"/>
</dbReference>
<accession>A0A9Q1CPT5</accession>
<feature type="domain" description="Protein kinase" evidence="3">
    <location>
        <begin position="103"/>
        <end position="365"/>
    </location>
</feature>
<keyword evidence="2" id="KW-0067">ATP-binding</keyword>
<dbReference type="InterPro" id="IPR050198">
    <property type="entry name" value="Non-receptor_tyrosine_kinases"/>
</dbReference>
<dbReference type="Proteomes" id="UP001152320">
    <property type="component" value="Chromosome 1"/>
</dbReference>
<evidence type="ECO:0000256" key="1">
    <source>
        <dbReference type="ARBA" id="ARBA00022741"/>
    </source>
</evidence>
<dbReference type="Gene3D" id="1.10.510.10">
    <property type="entry name" value="Transferase(Phosphotransferase) domain 1"/>
    <property type="match status" value="1"/>
</dbReference>
<dbReference type="InterPro" id="IPR000719">
    <property type="entry name" value="Prot_kinase_dom"/>
</dbReference>
<dbReference type="InterPro" id="IPR011009">
    <property type="entry name" value="Kinase-like_dom_sf"/>
</dbReference>
<protein>
    <submittedName>
        <fullName evidence="4">Ephrin type-A receptor 10</fullName>
    </submittedName>
</protein>
<dbReference type="SUPFAM" id="SSF56112">
    <property type="entry name" value="Protein kinase-like (PK-like)"/>
    <property type="match status" value="1"/>
</dbReference>
<dbReference type="EMBL" id="JAIZAY010000001">
    <property type="protein sequence ID" value="KAJ8048590.1"/>
    <property type="molecule type" value="Genomic_DNA"/>
</dbReference>
<evidence type="ECO:0000313" key="4">
    <source>
        <dbReference type="EMBL" id="KAJ8048590.1"/>
    </source>
</evidence>
<organism evidence="4 5">
    <name type="scientific">Holothuria leucospilota</name>
    <name type="common">Black long sea cucumber</name>
    <name type="synonym">Mertensiothuria leucospilota</name>
    <dbReference type="NCBI Taxonomy" id="206669"/>
    <lineage>
        <taxon>Eukaryota</taxon>
        <taxon>Metazoa</taxon>
        <taxon>Echinodermata</taxon>
        <taxon>Eleutherozoa</taxon>
        <taxon>Echinozoa</taxon>
        <taxon>Holothuroidea</taxon>
        <taxon>Aspidochirotacea</taxon>
        <taxon>Aspidochirotida</taxon>
        <taxon>Holothuriidae</taxon>
        <taxon>Holothuria</taxon>
    </lineage>
</organism>
<reference evidence="4" key="1">
    <citation type="submission" date="2021-10" db="EMBL/GenBank/DDBJ databases">
        <title>Tropical sea cucumber genome reveals ecological adaptation and Cuvierian tubules defense mechanism.</title>
        <authorList>
            <person name="Chen T."/>
        </authorList>
    </citation>
    <scope>NUCLEOTIDE SEQUENCE</scope>
    <source>
        <strain evidence="4">Nanhai2018</strain>
        <tissue evidence="4">Muscle</tissue>
    </source>
</reference>